<feature type="repeat" description="TPR" evidence="3">
    <location>
        <begin position="581"/>
        <end position="614"/>
    </location>
</feature>
<dbReference type="PANTHER" id="PTHR45586:SF14">
    <property type="entry name" value="TETRATRICOPEPTIDE TPR_2 REPEAT PROTEIN"/>
    <property type="match status" value="1"/>
</dbReference>
<proteinExistence type="predicted"/>
<keyword evidence="6" id="KW-1185">Reference proteome</keyword>
<dbReference type="Pfam" id="PF13414">
    <property type="entry name" value="TPR_11"/>
    <property type="match status" value="1"/>
</dbReference>
<dbReference type="AlphaFoldDB" id="A0AA96K2E0"/>
<feature type="repeat" description="TPR" evidence="3">
    <location>
        <begin position="377"/>
        <end position="410"/>
    </location>
</feature>
<feature type="repeat" description="TPR" evidence="3">
    <location>
        <begin position="139"/>
        <end position="172"/>
    </location>
</feature>
<evidence type="ECO:0000256" key="4">
    <source>
        <dbReference type="SAM" id="SignalP"/>
    </source>
</evidence>
<feature type="repeat" description="TPR" evidence="3">
    <location>
        <begin position="207"/>
        <end position="240"/>
    </location>
</feature>
<dbReference type="KEGG" id="nneo:PQG83_09855"/>
<organism evidence="5 6">
    <name type="scientific">Candidatus Nitrospira neomarina</name>
    <dbReference type="NCBI Taxonomy" id="3020899"/>
    <lineage>
        <taxon>Bacteria</taxon>
        <taxon>Pseudomonadati</taxon>
        <taxon>Nitrospirota</taxon>
        <taxon>Nitrospiria</taxon>
        <taxon>Nitrospirales</taxon>
        <taxon>Nitrospiraceae</taxon>
        <taxon>Nitrospira</taxon>
    </lineage>
</organism>
<dbReference type="Pfam" id="PF13181">
    <property type="entry name" value="TPR_8"/>
    <property type="match status" value="2"/>
</dbReference>
<evidence type="ECO:0000313" key="6">
    <source>
        <dbReference type="Proteomes" id="UP001302494"/>
    </source>
</evidence>
<evidence type="ECO:0000256" key="1">
    <source>
        <dbReference type="ARBA" id="ARBA00022737"/>
    </source>
</evidence>
<reference evidence="5 6" key="1">
    <citation type="submission" date="2023-01" db="EMBL/GenBank/DDBJ databases">
        <title>Cultivation and genomic characterization of new, ubiquitous marine nitrite-oxidizing bacteria from the Nitrospirales.</title>
        <authorList>
            <person name="Mueller A.J."/>
            <person name="Daebeler A."/>
            <person name="Herbold C.W."/>
            <person name="Kirkegaard R.H."/>
            <person name="Daims H."/>
        </authorList>
    </citation>
    <scope>NUCLEOTIDE SEQUENCE [LARGE SCALE GENOMIC DNA]</scope>
    <source>
        <strain evidence="5 6">DK</strain>
    </source>
</reference>
<dbReference type="SMART" id="SM00028">
    <property type="entry name" value="TPR"/>
    <property type="match status" value="18"/>
</dbReference>
<keyword evidence="2 3" id="KW-0802">TPR repeat</keyword>
<dbReference type="PROSITE" id="PS50005">
    <property type="entry name" value="TPR"/>
    <property type="match status" value="11"/>
</dbReference>
<feature type="repeat" description="TPR" evidence="3">
    <location>
        <begin position="718"/>
        <end position="751"/>
    </location>
</feature>
<name>A0AA96K2E0_9BACT</name>
<feature type="signal peptide" evidence="4">
    <location>
        <begin position="1"/>
        <end position="22"/>
    </location>
</feature>
<dbReference type="PANTHER" id="PTHR45586">
    <property type="entry name" value="TPR REPEAT-CONTAINING PROTEIN PA4667"/>
    <property type="match status" value="1"/>
</dbReference>
<dbReference type="InterPro" id="IPR051012">
    <property type="entry name" value="CellSynth/LPSAsmb/PSIAsmb"/>
</dbReference>
<dbReference type="InterPro" id="IPR019734">
    <property type="entry name" value="TPR_rpt"/>
</dbReference>
<feature type="repeat" description="TPR" evidence="3">
    <location>
        <begin position="34"/>
        <end position="67"/>
    </location>
</feature>
<protein>
    <submittedName>
        <fullName evidence="5">Tetratricopeptide repeat protein</fullName>
    </submittedName>
</protein>
<feature type="repeat" description="TPR" evidence="3">
    <location>
        <begin position="445"/>
        <end position="478"/>
    </location>
</feature>
<dbReference type="SUPFAM" id="SSF48452">
    <property type="entry name" value="TPR-like"/>
    <property type="match status" value="3"/>
</dbReference>
<evidence type="ECO:0000313" key="5">
    <source>
        <dbReference type="EMBL" id="WNM64036.1"/>
    </source>
</evidence>
<sequence length="764" mass="86884">MRHKTRMAFLCCVVLPFLLVNIANCTQLSDEEKKARHQERGKAYFEEQKYQEALIELKNVVHLDPKDAKAYHQMALIHLKLGGMPDLQSAFGELTKAVELDPSIQDAQLKLGELYLLSQQPQKAKQHAEVVLVSSPNDPKGHLLQGRSLIMERDFEKGIEELKKSLELDPDNEQVYVDLARAYLILEKPEEAEDVLDKGLTKKANSPTLILAKGEFYSLQGKNTEAEALFQEVLALDPENYDYYVKIAGYYQTNQKWKETEEIYQRLATRKPASEVPQMFLGEFYTFIGDGAKASAHFQKGVELNPKSDPARNSLINFYLDNRQWDDVEKLMKPLLEAKSKSIVTKIFEARLILGRGNVDEAIPLFQAIIKDEPNQAMAHQYLGSAFAQKNETVQAIQEFTEAKKLAPQDREVRKALAVARMAERSYKMAIEEAQMAIRLNPRDVQAVHILGQAYFGEKDFSSAKNVYQAIIDQIPQDAIAHFQLGLIDQQDKKVQEAIDHFEEALKYNPDFVQALSHIANIRLSMGEAPQARERVQQQIERSSKNPYFYNLLGRLWMQAKQIDQAEKAFKQALDLNDQLQDSYMNLAELYHRMNRVDEAVMEYERLLDKNPKAAFAHMILGIMAEQRNEVEKAQRYYRKTLEISPKFAPAANNLAWLMAENGGNLDEALAHAEDAFSQQGGNPHIADTLGWIYYKKNAHIKAVSLLGEAVEKLPENPVVRYHLGMALLKKGEPNNAKKTLEFALKMSPTFPGAEEARTTLESL</sequence>
<keyword evidence="1" id="KW-0677">Repeat</keyword>
<evidence type="ECO:0000256" key="3">
    <source>
        <dbReference type="PROSITE-ProRule" id="PRU00339"/>
    </source>
</evidence>
<feature type="repeat" description="TPR" evidence="3">
    <location>
        <begin position="547"/>
        <end position="580"/>
    </location>
</feature>
<feature type="repeat" description="TPR" evidence="3">
    <location>
        <begin position="615"/>
        <end position="648"/>
    </location>
</feature>
<dbReference type="Pfam" id="PF13174">
    <property type="entry name" value="TPR_6"/>
    <property type="match status" value="1"/>
</dbReference>
<dbReference type="Proteomes" id="UP001302494">
    <property type="component" value="Chromosome"/>
</dbReference>
<dbReference type="Pfam" id="PF14559">
    <property type="entry name" value="TPR_19"/>
    <property type="match status" value="3"/>
</dbReference>
<keyword evidence="4" id="KW-0732">Signal</keyword>
<feature type="chain" id="PRO_5041681845" evidence="4">
    <location>
        <begin position="23"/>
        <end position="764"/>
    </location>
</feature>
<dbReference type="Gene3D" id="1.25.40.10">
    <property type="entry name" value="Tetratricopeptide repeat domain"/>
    <property type="match status" value="5"/>
</dbReference>
<dbReference type="Pfam" id="PF13432">
    <property type="entry name" value="TPR_16"/>
    <property type="match status" value="2"/>
</dbReference>
<dbReference type="SUPFAM" id="SSF81901">
    <property type="entry name" value="HCP-like"/>
    <property type="match status" value="1"/>
</dbReference>
<feature type="repeat" description="TPR" evidence="3">
    <location>
        <begin position="275"/>
        <end position="308"/>
    </location>
</feature>
<dbReference type="InterPro" id="IPR011990">
    <property type="entry name" value="TPR-like_helical_dom_sf"/>
</dbReference>
<gene>
    <name evidence="5" type="ORF">PQG83_09855</name>
</gene>
<feature type="repeat" description="TPR" evidence="3">
    <location>
        <begin position="479"/>
        <end position="512"/>
    </location>
</feature>
<dbReference type="PROSITE" id="PS50293">
    <property type="entry name" value="TPR_REGION"/>
    <property type="match status" value="1"/>
</dbReference>
<dbReference type="RefSeq" id="WP_312748921.1">
    <property type="nucleotide sequence ID" value="NZ_CP116968.1"/>
</dbReference>
<evidence type="ECO:0000256" key="2">
    <source>
        <dbReference type="ARBA" id="ARBA00022803"/>
    </source>
</evidence>
<dbReference type="EMBL" id="CP116968">
    <property type="protein sequence ID" value="WNM64036.1"/>
    <property type="molecule type" value="Genomic_DNA"/>
</dbReference>
<accession>A0AA96K2E0</accession>